<protein>
    <submittedName>
        <fullName evidence="2">Uncharacterized protein</fullName>
    </submittedName>
</protein>
<feature type="transmembrane region" description="Helical" evidence="1">
    <location>
        <begin position="293"/>
        <end position="312"/>
    </location>
</feature>
<keyword evidence="1" id="KW-0472">Membrane</keyword>
<feature type="transmembrane region" description="Helical" evidence="1">
    <location>
        <begin position="348"/>
        <end position="370"/>
    </location>
</feature>
<dbReference type="AlphaFoldDB" id="A0A939PTD6"/>
<accession>A0A939PTD6</accession>
<evidence type="ECO:0000313" key="2">
    <source>
        <dbReference type="EMBL" id="MBO2455894.1"/>
    </source>
</evidence>
<dbReference type="RefSeq" id="WP_208264132.1">
    <property type="nucleotide sequence ID" value="NZ_JAGEOJ010000046.1"/>
</dbReference>
<dbReference type="EMBL" id="JAGEOJ010000046">
    <property type="protein sequence ID" value="MBO2455894.1"/>
    <property type="molecule type" value="Genomic_DNA"/>
</dbReference>
<keyword evidence="1" id="KW-1133">Transmembrane helix</keyword>
<feature type="transmembrane region" description="Helical" evidence="1">
    <location>
        <begin position="412"/>
        <end position="432"/>
    </location>
</feature>
<keyword evidence="3" id="KW-1185">Reference proteome</keyword>
<keyword evidence="1" id="KW-0812">Transmembrane</keyword>
<organism evidence="2 3">
    <name type="scientific">Actinomadura barringtoniae</name>
    <dbReference type="NCBI Taxonomy" id="1427535"/>
    <lineage>
        <taxon>Bacteria</taxon>
        <taxon>Bacillati</taxon>
        <taxon>Actinomycetota</taxon>
        <taxon>Actinomycetes</taxon>
        <taxon>Streptosporangiales</taxon>
        <taxon>Thermomonosporaceae</taxon>
        <taxon>Actinomadura</taxon>
    </lineage>
</organism>
<feature type="transmembrane region" description="Helical" evidence="1">
    <location>
        <begin position="21"/>
        <end position="39"/>
    </location>
</feature>
<gene>
    <name evidence="2" type="ORF">J4573_53085</name>
</gene>
<dbReference type="Proteomes" id="UP000669179">
    <property type="component" value="Unassembled WGS sequence"/>
</dbReference>
<feature type="transmembrane region" description="Helical" evidence="1">
    <location>
        <begin position="92"/>
        <end position="110"/>
    </location>
</feature>
<feature type="transmembrane region" description="Helical" evidence="1">
    <location>
        <begin position="200"/>
        <end position="219"/>
    </location>
</feature>
<name>A0A939PTD6_9ACTN</name>
<reference evidence="2" key="1">
    <citation type="submission" date="2021-03" db="EMBL/GenBank/DDBJ databases">
        <authorList>
            <person name="Kanchanasin P."/>
            <person name="Saeng-In P."/>
            <person name="Phongsopitanun W."/>
            <person name="Yuki M."/>
            <person name="Kudo T."/>
            <person name="Ohkuma M."/>
            <person name="Tanasupawat S."/>
        </authorList>
    </citation>
    <scope>NUCLEOTIDE SEQUENCE</scope>
    <source>
        <strain evidence="2">GKU 128</strain>
    </source>
</reference>
<comment type="caution">
    <text evidence="2">The sequence shown here is derived from an EMBL/GenBank/DDBJ whole genome shotgun (WGS) entry which is preliminary data.</text>
</comment>
<evidence type="ECO:0000313" key="3">
    <source>
        <dbReference type="Proteomes" id="UP000669179"/>
    </source>
</evidence>
<feature type="transmembrane region" description="Helical" evidence="1">
    <location>
        <begin position="324"/>
        <end position="341"/>
    </location>
</feature>
<evidence type="ECO:0000256" key="1">
    <source>
        <dbReference type="SAM" id="Phobius"/>
    </source>
</evidence>
<feature type="transmembrane region" description="Helical" evidence="1">
    <location>
        <begin position="249"/>
        <end position="272"/>
    </location>
</feature>
<proteinExistence type="predicted"/>
<feature type="transmembrane region" description="Helical" evidence="1">
    <location>
        <begin position="161"/>
        <end position="188"/>
    </location>
</feature>
<sequence length="458" mass="50699">MTITTRTPLTEAIDDHPARACIEYLLIASGLGAMFFIPHPTWGDGTIRYEQLNALMAYGKLTDTQYSFVGPILSAPLWLIGRALGHEEWWTLHYNAVLLMAGIAFCHFALRGKVPPRLSRTFLLLLVFGSMFAAHQVRYYGEVFTAVLVLVGSVSIVVSRARAGAAAGWAAIAVGVANTPGTVFAMVLLTGRRIWSGRRLRVGLALVLVTALVLGENWIRRGNPFDLGYDDATNRSPRTLMPYSGRPGFSYPIFFGLLSLTLSFGKGLLFFAPGMFLPVRQRLRDLPDACGRLYAMWMTFTVGLLLTYAMYWSWHGAWFYGPRYLLFASVPAAFALAVRLYRPGPATLADLITLAALAMSLWACLIGVAIGDVDVQQQCYLGNTTYNFAEPICSYTPEFSALWYHVIKPPPLATWQVVYLWYGGAVASYLMWPPVARLVRAALPHLAGAFSRAKTVRW</sequence>